<organism evidence="1 2">
    <name type="scientific">Williamsia phyllosphaerae</name>
    <dbReference type="NCBI Taxonomy" id="885042"/>
    <lineage>
        <taxon>Bacteria</taxon>
        <taxon>Bacillati</taxon>
        <taxon>Actinomycetota</taxon>
        <taxon>Actinomycetes</taxon>
        <taxon>Mycobacteriales</taxon>
        <taxon>Nocardiaceae</taxon>
        <taxon>Williamsia</taxon>
    </lineage>
</organism>
<comment type="caution">
    <text evidence="1">The sequence shown here is derived from an EMBL/GenBank/DDBJ whole genome shotgun (WGS) entry which is preliminary data.</text>
</comment>
<dbReference type="PANTHER" id="PTHR39757">
    <property type="match status" value="1"/>
</dbReference>
<dbReference type="InterPro" id="IPR036188">
    <property type="entry name" value="FAD/NAD-bd_sf"/>
</dbReference>
<evidence type="ECO:0000313" key="1">
    <source>
        <dbReference type="EMBL" id="GGF41980.1"/>
    </source>
</evidence>
<dbReference type="PANTHER" id="PTHR39757:SF5">
    <property type="entry name" value="OS02G0190600 PROTEIN"/>
    <property type="match status" value="1"/>
</dbReference>
<sequence>MVDTDLRCTLAVVGAGPAGRSLAHRAAVAGIDVVLVDRDPDRVWRSTYATWTDELPSWVDATAIAHQVDSVAVYSPGQHTLRRGYTVLDTPTLQRSLNLDGVRVVGGTAMTADARSVSVSTGTTVHAQVVVDARGSISTTGPAQTAYGVFVPAESATPILGDDPAVLMDWRTFDGSDRQPRVPSFLYTVPVSPDRVLVEETCLVGHPALSVGTLRERLRTRMNRLGHAIDVDGDDIERVHFAVTGGGGRPWTSRPTTFGAAGGLMHPATGYSVATSMRCADDVVAAIERNGDPGSALWTARARLVHTLRRRGLNALLGLDAETTVEFFDAFFTLPPDRQRAYLSGRDDPRGVMAAMLTMMRVADPGVGIAVARGAAAPTRW</sequence>
<dbReference type="EMBL" id="BMCS01000003">
    <property type="protein sequence ID" value="GGF41980.1"/>
    <property type="molecule type" value="Genomic_DNA"/>
</dbReference>
<evidence type="ECO:0008006" key="3">
    <source>
        <dbReference type="Google" id="ProtNLM"/>
    </source>
</evidence>
<proteinExistence type="predicted"/>
<accession>A0ABQ1V9I4</accession>
<protein>
    <recommendedName>
        <fullName evidence="3">Lycopene beta-cyclase</fullName>
    </recommendedName>
</protein>
<keyword evidence="2" id="KW-1185">Reference proteome</keyword>
<gene>
    <name evidence="1" type="ORF">GCM10007298_42130</name>
</gene>
<reference evidence="2" key="1">
    <citation type="journal article" date="2019" name="Int. J. Syst. Evol. Microbiol.">
        <title>The Global Catalogue of Microorganisms (GCM) 10K type strain sequencing project: providing services to taxonomists for standard genome sequencing and annotation.</title>
        <authorList>
            <consortium name="The Broad Institute Genomics Platform"/>
            <consortium name="The Broad Institute Genome Sequencing Center for Infectious Disease"/>
            <person name="Wu L."/>
            <person name="Ma J."/>
        </authorList>
    </citation>
    <scope>NUCLEOTIDE SEQUENCE [LARGE SCALE GENOMIC DNA]</scope>
    <source>
        <strain evidence="2">CCM 7855</strain>
    </source>
</reference>
<dbReference type="RefSeq" id="WP_188492604.1">
    <property type="nucleotide sequence ID" value="NZ_BMCS01000003.1"/>
</dbReference>
<dbReference type="Pfam" id="PF05834">
    <property type="entry name" value="Lycopene_cycl"/>
    <property type="match status" value="1"/>
</dbReference>
<name>A0ABQ1V9I4_9NOCA</name>
<dbReference type="SUPFAM" id="SSF51905">
    <property type="entry name" value="FAD/NAD(P)-binding domain"/>
    <property type="match status" value="1"/>
</dbReference>
<dbReference type="Proteomes" id="UP000632454">
    <property type="component" value="Unassembled WGS sequence"/>
</dbReference>
<evidence type="ECO:0000313" key="2">
    <source>
        <dbReference type="Proteomes" id="UP000632454"/>
    </source>
</evidence>
<dbReference type="Gene3D" id="3.50.50.60">
    <property type="entry name" value="FAD/NAD(P)-binding domain"/>
    <property type="match status" value="1"/>
</dbReference>